<keyword evidence="3" id="KW-1185">Reference proteome</keyword>
<keyword evidence="1" id="KW-1133">Transmembrane helix</keyword>
<accession>A0ABR7SD83</accession>
<sequence length="145" mass="15973">MPLFPSLTSPSYLRLVRVSARYDLFVAAGFATPWTYELVHRALTALTETFGLGTHPALTPMEILYANLMGSLIVVWSVLRIRRPSAEYGLYDGASRVLFSLGMAYALAGGLPSYLWAFLAIELTFGITQLAPWLRAALTRPQTSS</sequence>
<reference evidence="2 3" key="1">
    <citation type="submission" date="2020-08" db="EMBL/GenBank/DDBJ databases">
        <title>Genemic of Streptomyces polyaspartic.</title>
        <authorList>
            <person name="Liu W."/>
        </authorList>
    </citation>
    <scope>NUCLEOTIDE SEQUENCE [LARGE SCALE GENOMIC DNA]</scope>
    <source>
        <strain evidence="2 3">TRM66268-LWL</strain>
    </source>
</reference>
<keyword evidence="1" id="KW-0812">Transmembrane</keyword>
<feature type="transmembrane region" description="Helical" evidence="1">
    <location>
        <begin position="63"/>
        <end position="81"/>
    </location>
</feature>
<evidence type="ECO:0000313" key="2">
    <source>
        <dbReference type="EMBL" id="MBC9712922.1"/>
    </source>
</evidence>
<evidence type="ECO:0000313" key="3">
    <source>
        <dbReference type="Proteomes" id="UP000642284"/>
    </source>
</evidence>
<dbReference type="Proteomes" id="UP000642284">
    <property type="component" value="Unassembled WGS sequence"/>
</dbReference>
<organism evidence="2 3">
    <name type="scientific">Streptomyces polyasparticus</name>
    <dbReference type="NCBI Taxonomy" id="2767826"/>
    <lineage>
        <taxon>Bacteria</taxon>
        <taxon>Bacillati</taxon>
        <taxon>Actinomycetota</taxon>
        <taxon>Actinomycetes</taxon>
        <taxon>Kitasatosporales</taxon>
        <taxon>Streptomycetaceae</taxon>
        <taxon>Streptomyces</taxon>
    </lineage>
</organism>
<evidence type="ECO:0000256" key="1">
    <source>
        <dbReference type="SAM" id="Phobius"/>
    </source>
</evidence>
<protein>
    <recommendedName>
        <fullName evidence="4">Integral membrane protein</fullName>
    </recommendedName>
</protein>
<dbReference type="RefSeq" id="WP_187813389.1">
    <property type="nucleotide sequence ID" value="NZ_JACTVJ010000005.1"/>
</dbReference>
<proteinExistence type="predicted"/>
<comment type="caution">
    <text evidence="2">The sequence shown here is derived from an EMBL/GenBank/DDBJ whole genome shotgun (WGS) entry which is preliminary data.</text>
</comment>
<name>A0ABR7SD83_9ACTN</name>
<gene>
    <name evidence="2" type="ORF">H9Y04_10115</name>
</gene>
<keyword evidence="1" id="KW-0472">Membrane</keyword>
<dbReference type="EMBL" id="JACTVJ010000005">
    <property type="protein sequence ID" value="MBC9712922.1"/>
    <property type="molecule type" value="Genomic_DNA"/>
</dbReference>
<evidence type="ECO:0008006" key="4">
    <source>
        <dbReference type="Google" id="ProtNLM"/>
    </source>
</evidence>